<comment type="similarity">
    <text evidence="5 6">Belongs to the PurK/PurT family.</text>
</comment>
<dbReference type="NCBIfam" id="NF004677">
    <property type="entry name" value="PRK06019.1-3"/>
    <property type="match status" value="1"/>
</dbReference>
<reference evidence="8 9" key="1">
    <citation type="submission" date="2018-02" db="EMBL/GenBank/DDBJ databases">
        <title>Comparative genomes isolates from brazilian mangrove.</title>
        <authorList>
            <person name="Araujo J.E."/>
            <person name="Taketani R.G."/>
            <person name="Silva M.C.P."/>
            <person name="Loureco M.V."/>
            <person name="Andreote F.D."/>
        </authorList>
    </citation>
    <scope>NUCLEOTIDE SEQUENCE [LARGE SCALE GENOMIC DNA]</scope>
    <source>
        <strain evidence="8 9">HEX-2 MGV</strain>
    </source>
</reference>
<evidence type="ECO:0000256" key="2">
    <source>
        <dbReference type="ARBA" id="ARBA00022741"/>
    </source>
</evidence>
<dbReference type="GO" id="GO:0006189">
    <property type="term" value="P:'de novo' IMP biosynthetic process"/>
    <property type="evidence" value="ECO:0007669"/>
    <property type="project" value="UniProtKB-UniRule"/>
</dbReference>
<dbReference type="PANTHER" id="PTHR11609">
    <property type="entry name" value="PURINE BIOSYNTHESIS PROTEIN 6/7, PUR6/7"/>
    <property type="match status" value="1"/>
</dbReference>
<dbReference type="Pfam" id="PF22660">
    <property type="entry name" value="RS_preATP-grasp-like"/>
    <property type="match status" value="1"/>
</dbReference>
<dbReference type="InterPro" id="IPR011054">
    <property type="entry name" value="Rudment_hybrid_motif"/>
</dbReference>
<organism evidence="8 9">
    <name type="scientific">Blastopirellula marina</name>
    <dbReference type="NCBI Taxonomy" id="124"/>
    <lineage>
        <taxon>Bacteria</taxon>
        <taxon>Pseudomonadati</taxon>
        <taxon>Planctomycetota</taxon>
        <taxon>Planctomycetia</taxon>
        <taxon>Pirellulales</taxon>
        <taxon>Pirellulaceae</taxon>
        <taxon>Blastopirellula</taxon>
    </lineage>
</organism>
<evidence type="ECO:0000256" key="5">
    <source>
        <dbReference type="HAMAP-Rule" id="MF_01928"/>
    </source>
</evidence>
<evidence type="ECO:0000259" key="7">
    <source>
        <dbReference type="PROSITE" id="PS50975"/>
    </source>
</evidence>
<keyword evidence="1 5" id="KW-0436">Ligase</keyword>
<dbReference type="InterPro" id="IPR013815">
    <property type="entry name" value="ATP_grasp_subdomain_1"/>
</dbReference>
<keyword evidence="4 5" id="KW-0067">ATP-binding</keyword>
<comment type="subunit">
    <text evidence="5 6">Homodimer.</text>
</comment>
<dbReference type="GO" id="GO:0004638">
    <property type="term" value="F:phosphoribosylaminoimidazole carboxylase activity"/>
    <property type="evidence" value="ECO:0007669"/>
    <property type="project" value="InterPro"/>
</dbReference>
<dbReference type="Gene3D" id="3.30.1490.20">
    <property type="entry name" value="ATP-grasp fold, A domain"/>
    <property type="match status" value="1"/>
</dbReference>
<feature type="binding site" evidence="5">
    <location>
        <begin position="181"/>
        <end position="184"/>
    </location>
    <ligand>
        <name>ATP</name>
        <dbReference type="ChEBI" id="CHEBI:30616"/>
    </ligand>
</feature>
<accession>A0A2S8F5F8</accession>
<dbReference type="InterPro" id="IPR040686">
    <property type="entry name" value="PurK_C"/>
</dbReference>
<dbReference type="EC" id="6.3.4.18" evidence="5 6"/>
<dbReference type="EMBL" id="PUIA01000057">
    <property type="protein sequence ID" value="PQO27350.1"/>
    <property type="molecule type" value="Genomic_DNA"/>
</dbReference>
<dbReference type="Gene3D" id="3.40.50.20">
    <property type="match status" value="1"/>
</dbReference>
<evidence type="ECO:0000313" key="9">
    <source>
        <dbReference type="Proteomes" id="UP000240009"/>
    </source>
</evidence>
<feature type="binding site" evidence="5">
    <location>
        <begin position="151"/>
        <end position="157"/>
    </location>
    <ligand>
        <name>ATP</name>
        <dbReference type="ChEBI" id="CHEBI:30616"/>
    </ligand>
</feature>
<dbReference type="SUPFAM" id="SSF51246">
    <property type="entry name" value="Rudiment single hybrid motif"/>
    <property type="match status" value="1"/>
</dbReference>
<dbReference type="GO" id="GO:0034028">
    <property type="term" value="F:5-(carboxyamino)imidazole ribonucleotide synthase activity"/>
    <property type="evidence" value="ECO:0007669"/>
    <property type="project" value="UniProtKB-UniRule"/>
</dbReference>
<name>A0A2S8F5F8_9BACT</name>
<keyword evidence="2 5" id="KW-0547">Nucleotide-binding</keyword>
<dbReference type="AlphaFoldDB" id="A0A2S8F5F8"/>
<evidence type="ECO:0000256" key="4">
    <source>
        <dbReference type="ARBA" id="ARBA00022840"/>
    </source>
</evidence>
<feature type="binding site" evidence="5">
    <location>
        <position position="189"/>
    </location>
    <ligand>
        <name>ATP</name>
        <dbReference type="ChEBI" id="CHEBI:30616"/>
    </ligand>
</feature>
<dbReference type="GO" id="GO:0046872">
    <property type="term" value="F:metal ion binding"/>
    <property type="evidence" value="ECO:0007669"/>
    <property type="project" value="InterPro"/>
</dbReference>
<feature type="binding site" evidence="5">
    <location>
        <position position="107"/>
    </location>
    <ligand>
        <name>ATP</name>
        <dbReference type="ChEBI" id="CHEBI:30616"/>
    </ligand>
</feature>
<dbReference type="PROSITE" id="PS50975">
    <property type="entry name" value="ATP_GRASP"/>
    <property type="match status" value="1"/>
</dbReference>
<comment type="function">
    <text evidence="6">Catalyzes the ATP-dependent conversion of 5-aminoimidazole ribonucleotide (AIR) and HCO(3)- to N5-carboxyaminoimidazole ribonucleotide (N5-CAIR).</text>
</comment>
<dbReference type="Pfam" id="PF17769">
    <property type="entry name" value="PurK_C"/>
    <property type="match status" value="1"/>
</dbReference>
<evidence type="ECO:0000256" key="3">
    <source>
        <dbReference type="ARBA" id="ARBA00022755"/>
    </source>
</evidence>
<comment type="catalytic activity">
    <reaction evidence="5 6">
        <text>5-amino-1-(5-phospho-beta-D-ribosyl)imidazole + hydrogencarbonate + ATP = 5-carboxyamino-1-(5-phospho-D-ribosyl)imidazole + ADP + phosphate + 2 H(+)</text>
        <dbReference type="Rhea" id="RHEA:19317"/>
        <dbReference type="ChEBI" id="CHEBI:15378"/>
        <dbReference type="ChEBI" id="CHEBI:17544"/>
        <dbReference type="ChEBI" id="CHEBI:30616"/>
        <dbReference type="ChEBI" id="CHEBI:43474"/>
        <dbReference type="ChEBI" id="CHEBI:58730"/>
        <dbReference type="ChEBI" id="CHEBI:137981"/>
        <dbReference type="ChEBI" id="CHEBI:456216"/>
        <dbReference type="EC" id="6.3.4.18"/>
    </reaction>
</comment>
<dbReference type="UniPathway" id="UPA00074">
    <property type="reaction ID" value="UER00942"/>
</dbReference>
<comment type="function">
    <text evidence="5">Catalyzes the ATP-dependent conversion of 5-aminoimidazole ribonucleotide (AIR) and HCO(3)(-) to N5-carboxyaminoimidazole ribonucleotide (N5-CAIR).</text>
</comment>
<dbReference type="InterPro" id="IPR003135">
    <property type="entry name" value="ATP-grasp_carboxylate-amine"/>
</dbReference>
<comment type="caution">
    <text evidence="8">The sequence shown here is derived from an EMBL/GenBank/DDBJ whole genome shotgun (WGS) entry which is preliminary data.</text>
</comment>
<keyword evidence="3 5" id="KW-0658">Purine biosynthesis</keyword>
<dbReference type="Gene3D" id="3.30.470.20">
    <property type="entry name" value="ATP-grasp fold, B domain"/>
    <property type="match status" value="1"/>
</dbReference>
<dbReference type="InterPro" id="IPR054350">
    <property type="entry name" value="PurT/PurK_preATP-grasp"/>
</dbReference>
<gene>
    <name evidence="5 6" type="primary">purK</name>
    <name evidence="8" type="ORF">C5Y96_17560</name>
</gene>
<feature type="domain" description="ATP-grasp" evidence="7">
    <location>
        <begin position="111"/>
        <end position="296"/>
    </location>
</feature>
<dbReference type="GO" id="GO:0005829">
    <property type="term" value="C:cytosol"/>
    <property type="evidence" value="ECO:0007669"/>
    <property type="project" value="TreeGrafter"/>
</dbReference>
<feature type="binding site" evidence="5">
    <location>
        <position position="146"/>
    </location>
    <ligand>
        <name>ATP</name>
        <dbReference type="ChEBI" id="CHEBI:30616"/>
    </ligand>
</feature>
<protein>
    <recommendedName>
        <fullName evidence="5 6">N5-carboxyaminoimidazole ribonucleotide synthase</fullName>
        <shortName evidence="5 6">N5-CAIR synthase</shortName>
        <ecNumber evidence="5 6">6.3.4.18</ecNumber>
    </recommendedName>
    <alternativeName>
        <fullName evidence="5 6">5-(carboxyamino)imidazole ribonucleotide synthetase</fullName>
    </alternativeName>
</protein>
<dbReference type="InterPro" id="IPR011761">
    <property type="entry name" value="ATP-grasp"/>
</dbReference>
<dbReference type="InterPro" id="IPR016185">
    <property type="entry name" value="PreATP-grasp_dom_sf"/>
</dbReference>
<dbReference type="GO" id="GO:0005524">
    <property type="term" value="F:ATP binding"/>
    <property type="evidence" value="ECO:0007669"/>
    <property type="project" value="UniProtKB-UniRule"/>
</dbReference>
<dbReference type="PANTHER" id="PTHR11609:SF5">
    <property type="entry name" value="PHOSPHORIBOSYLAMINOIMIDAZOLE CARBOXYLASE"/>
    <property type="match status" value="1"/>
</dbReference>
<dbReference type="RefSeq" id="WP_105355998.1">
    <property type="nucleotide sequence ID" value="NZ_PUIA01000057.1"/>
</dbReference>
<feature type="binding site" evidence="5">
    <location>
        <position position="212"/>
    </location>
    <ligand>
        <name>ATP</name>
        <dbReference type="ChEBI" id="CHEBI:30616"/>
    </ligand>
</feature>
<proteinExistence type="inferred from homology"/>
<feature type="binding site" evidence="5">
    <location>
        <begin position="266"/>
        <end position="267"/>
    </location>
    <ligand>
        <name>ATP</name>
        <dbReference type="ChEBI" id="CHEBI:30616"/>
    </ligand>
</feature>
<dbReference type="NCBIfam" id="NF004675">
    <property type="entry name" value="PRK06019.1-1"/>
    <property type="match status" value="1"/>
</dbReference>
<dbReference type="NCBIfam" id="NF004676">
    <property type="entry name" value="PRK06019.1-2"/>
    <property type="match status" value="1"/>
</dbReference>
<dbReference type="InterPro" id="IPR005875">
    <property type="entry name" value="PurK"/>
</dbReference>
<dbReference type="SUPFAM" id="SSF56059">
    <property type="entry name" value="Glutathione synthetase ATP-binding domain-like"/>
    <property type="match status" value="1"/>
</dbReference>
<dbReference type="Pfam" id="PF02222">
    <property type="entry name" value="ATP-grasp"/>
    <property type="match status" value="1"/>
</dbReference>
<dbReference type="NCBIfam" id="NF004679">
    <property type="entry name" value="PRK06019.1-5"/>
    <property type="match status" value="1"/>
</dbReference>
<evidence type="ECO:0000256" key="1">
    <source>
        <dbReference type="ARBA" id="ARBA00022598"/>
    </source>
</evidence>
<evidence type="ECO:0000256" key="6">
    <source>
        <dbReference type="RuleBase" id="RU361200"/>
    </source>
</evidence>
<comment type="pathway">
    <text evidence="5 6">Purine metabolism; IMP biosynthesis via de novo pathway; 5-amino-1-(5-phospho-D-ribosyl)imidazole-4-carboxylate from 5-amino-1-(5-phospho-D-ribosyl)imidazole (N5-CAIR route): step 1/2.</text>
</comment>
<evidence type="ECO:0000313" key="8">
    <source>
        <dbReference type="EMBL" id="PQO27350.1"/>
    </source>
</evidence>
<dbReference type="Proteomes" id="UP000240009">
    <property type="component" value="Unassembled WGS sequence"/>
</dbReference>
<dbReference type="FunFam" id="3.40.50.20:FF:000016">
    <property type="entry name" value="N5-carboxyaminoimidazole ribonucleotide synthase"/>
    <property type="match status" value="1"/>
</dbReference>
<dbReference type="NCBIfam" id="TIGR01161">
    <property type="entry name" value="purK"/>
    <property type="match status" value="1"/>
</dbReference>
<sequence>MTKTILPGGTLGVLGSGQLGRMFAIAARRMGYRVHVLSPETDTPTGQVADVEVTASYNDLDAVARFAEQVDVVTFEFENVPLTTVDVVNEKVPVRPAGRVLHTTQHRIREKSFLRDHGFPVANFHPIREAADLDTVPDELLPGVLKTAAWGYDGKGQVKVANREELITAWQDELKQEAILEQLVHFEKEFSVVAARGLDGNVECYTPIENIHVNHILDVSVSPGRLSEKATAEAMEIAKAVLTELDVVGVLCVEFFLAPGDALLINELAPRPHNSGHLTIDSHVTCQFEQQVRSICGLPLGSTRQLRPSAMINLLGDVWEPSIPDWAAACSNPDVKLHLYGKREPRVGRKMGHMTVTADTVDAAIESAYTAKTRLQGK</sequence>
<dbReference type="HAMAP" id="MF_01928">
    <property type="entry name" value="PurK"/>
    <property type="match status" value="1"/>
</dbReference>
<dbReference type="OrthoDB" id="9804625at2"/>
<dbReference type="SUPFAM" id="SSF52440">
    <property type="entry name" value="PreATP-grasp domain"/>
    <property type="match status" value="1"/>
</dbReference>